<sequence>MSSIMFSSNNNENGKRKILLCGGGNAIHVLTSYIGSRTDCDVAIFSTFPGEANRIRDAIPDEGIHCVNDLGEEKYGKPVQVSDKADDVVPGSDVIILAIPSFTHKLYLKAVAPFVQPGVIIGAMPGEGGFDLCARYVLGSDFVDQSNLFALETLPWACRIVEYGKRVEVLGTKKEIDVGISDGKNNSAKSVLDLLQQLIGPLPILKPACNFLAVTLMNINSVWHPTISYAFYRNWDGQPFDEPPLFYYGAEEFTGEKLAKVSDEVLSIRTKIQEKYPDLDLSSLHHVREWMLTSYGDDIGDKSSIHTMLKTNKGYRGLTHPTREIRADDGTRKFMPNFQYRYFTEDVPMGLCVTRGIAELAGVPTPNIDDVIMWCQGVMNKEYLVDGKFVGHDIPSTCSPQAYGFVDLDDFLRANKYISP</sequence>
<dbReference type="Gene3D" id="3.40.50.720">
    <property type="entry name" value="NAD(P)-binding Rossmann-like Domain"/>
    <property type="match status" value="1"/>
</dbReference>
<name>A0ABD3R8M9_9STRA</name>
<protein>
    <recommendedName>
        <fullName evidence="1">Opine dehydrogenase domain-containing protein</fullName>
    </recommendedName>
</protein>
<dbReference type="InterPro" id="IPR003421">
    <property type="entry name" value="Opine_DH"/>
</dbReference>
<gene>
    <name evidence="2" type="ORF">ACHAXA_009053</name>
</gene>
<dbReference type="InterPro" id="IPR008927">
    <property type="entry name" value="6-PGluconate_DH-like_C_sf"/>
</dbReference>
<reference evidence="2 3" key="1">
    <citation type="submission" date="2024-10" db="EMBL/GenBank/DDBJ databases">
        <title>Updated reference genomes for cyclostephanoid diatoms.</title>
        <authorList>
            <person name="Roberts W.R."/>
            <person name="Alverson A.J."/>
        </authorList>
    </citation>
    <scope>NUCLEOTIDE SEQUENCE [LARGE SCALE GENOMIC DNA]</scope>
    <source>
        <strain evidence="2 3">AJA228-03</strain>
    </source>
</reference>
<evidence type="ECO:0000313" key="2">
    <source>
        <dbReference type="EMBL" id="KAL3809345.1"/>
    </source>
</evidence>
<dbReference type="InterPro" id="IPR051729">
    <property type="entry name" value="Opine/Lysopine_DH"/>
</dbReference>
<evidence type="ECO:0000313" key="3">
    <source>
        <dbReference type="Proteomes" id="UP001530377"/>
    </source>
</evidence>
<evidence type="ECO:0000259" key="1">
    <source>
        <dbReference type="Pfam" id="PF02317"/>
    </source>
</evidence>
<dbReference type="PANTHER" id="PTHR38015:SF1">
    <property type="entry name" value="OPINE DEHYDROGENASE DOMAIN-CONTAINING PROTEIN"/>
    <property type="match status" value="1"/>
</dbReference>
<dbReference type="Pfam" id="PF02317">
    <property type="entry name" value="Octopine_DH"/>
    <property type="match status" value="1"/>
</dbReference>
<dbReference type="Gene3D" id="1.10.1040.10">
    <property type="entry name" value="N-(1-d-carboxylethyl)-l-norvaline Dehydrogenase, domain 2"/>
    <property type="match status" value="1"/>
</dbReference>
<dbReference type="InterPro" id="IPR013328">
    <property type="entry name" value="6PGD_dom2"/>
</dbReference>
<dbReference type="Proteomes" id="UP001530377">
    <property type="component" value="Unassembled WGS sequence"/>
</dbReference>
<organism evidence="2 3">
    <name type="scientific">Cyclostephanos tholiformis</name>
    <dbReference type="NCBI Taxonomy" id="382380"/>
    <lineage>
        <taxon>Eukaryota</taxon>
        <taxon>Sar</taxon>
        <taxon>Stramenopiles</taxon>
        <taxon>Ochrophyta</taxon>
        <taxon>Bacillariophyta</taxon>
        <taxon>Coscinodiscophyceae</taxon>
        <taxon>Thalassiosirophycidae</taxon>
        <taxon>Stephanodiscales</taxon>
        <taxon>Stephanodiscaceae</taxon>
        <taxon>Cyclostephanos</taxon>
    </lineage>
</organism>
<dbReference type="EMBL" id="JALLPB020000416">
    <property type="protein sequence ID" value="KAL3809345.1"/>
    <property type="molecule type" value="Genomic_DNA"/>
</dbReference>
<accession>A0ABD3R8M9</accession>
<feature type="domain" description="Opine dehydrogenase" evidence="1">
    <location>
        <begin position="208"/>
        <end position="378"/>
    </location>
</feature>
<comment type="caution">
    <text evidence="2">The sequence shown here is derived from an EMBL/GenBank/DDBJ whole genome shotgun (WGS) entry which is preliminary data.</text>
</comment>
<keyword evidence="3" id="KW-1185">Reference proteome</keyword>
<dbReference type="SUPFAM" id="SSF51735">
    <property type="entry name" value="NAD(P)-binding Rossmann-fold domains"/>
    <property type="match status" value="1"/>
</dbReference>
<dbReference type="InterPro" id="IPR036291">
    <property type="entry name" value="NAD(P)-bd_dom_sf"/>
</dbReference>
<proteinExistence type="predicted"/>
<dbReference type="SUPFAM" id="SSF48179">
    <property type="entry name" value="6-phosphogluconate dehydrogenase C-terminal domain-like"/>
    <property type="match status" value="1"/>
</dbReference>
<dbReference type="AlphaFoldDB" id="A0ABD3R8M9"/>
<dbReference type="PANTHER" id="PTHR38015">
    <property type="entry name" value="BLR6086 PROTEIN"/>
    <property type="match status" value="1"/>
</dbReference>